<dbReference type="Proteomes" id="UP001260872">
    <property type="component" value="Unassembled WGS sequence"/>
</dbReference>
<organism evidence="1 2">
    <name type="scientific">Nesterenkonia flava</name>
    <dbReference type="NCBI Taxonomy" id="469799"/>
    <lineage>
        <taxon>Bacteria</taxon>
        <taxon>Bacillati</taxon>
        <taxon>Actinomycetota</taxon>
        <taxon>Actinomycetes</taxon>
        <taxon>Micrococcales</taxon>
        <taxon>Micrococcaceae</taxon>
        <taxon>Nesterenkonia</taxon>
    </lineage>
</organism>
<keyword evidence="2" id="KW-1185">Reference proteome</keyword>
<dbReference type="RefSeq" id="WP_310536157.1">
    <property type="nucleotide sequence ID" value="NZ_BAAAOC010000015.1"/>
</dbReference>
<proteinExistence type="predicted"/>
<gene>
    <name evidence="1" type="ORF">RH857_01240</name>
</gene>
<reference evidence="2" key="1">
    <citation type="submission" date="2023-07" db="EMBL/GenBank/DDBJ databases">
        <title>Description of three actinobacteria isolated from air of manufacturing shop in a pharmaceutical factory.</title>
        <authorList>
            <person name="Zhang D.-F."/>
        </authorList>
    </citation>
    <scope>NUCLEOTIDE SEQUENCE [LARGE SCALE GENOMIC DNA]</scope>
    <source>
        <strain evidence="2">CCTCC AB 207010</strain>
    </source>
</reference>
<sequence>MKIAAPRLEIQGERLVYSAELTRDKGDKYLLRFEVPAAYQDWVSARADAALLTCLMPAMRRGEDIVVEGELTDELWFQLNHDYQILLRRQKRKLNKVSVTAEALVPAAERDQREVVTGFSAGVDSWQVLAQYYYADDVPENLRISHLLYNDLGSHGRGGSELFERRLKNITALAGEVGLPVLPVQSNMEPLYGRERYVSTHTIRNAAVPWLLSEKVRHFYYASAYDYSAVRIGPTRAMAEADVAALPLFSASRLTLRSVGSSSTRVQKTLSLVDIPSTYEGLDVCISPGKNNTNCSRCWKCHRTMLTLDIAQVLDRYSKTFNLKLWERTRRDAWNYAVEKSPASKLEKEVVRFGRLRNYDLALEQAEENPE</sequence>
<comment type="caution">
    <text evidence="1">The sequence shown here is derived from an EMBL/GenBank/DDBJ whole genome shotgun (WGS) entry which is preliminary data.</text>
</comment>
<evidence type="ECO:0000313" key="2">
    <source>
        <dbReference type="Proteomes" id="UP001260872"/>
    </source>
</evidence>
<dbReference type="EMBL" id="JAVKGT010000002">
    <property type="protein sequence ID" value="MDR5710766.1"/>
    <property type="molecule type" value="Genomic_DNA"/>
</dbReference>
<accession>A0ABU1FQ48</accession>
<evidence type="ECO:0000313" key="1">
    <source>
        <dbReference type="EMBL" id="MDR5710766.1"/>
    </source>
</evidence>
<name>A0ABU1FQ48_9MICC</name>
<protein>
    <submittedName>
        <fullName evidence="1">Uncharacterized protein</fullName>
    </submittedName>
</protein>